<gene>
    <name evidence="3" type="ORF">GB928_000010</name>
</gene>
<feature type="transmembrane region" description="Helical" evidence="1">
    <location>
        <begin position="64"/>
        <end position="81"/>
    </location>
</feature>
<name>A0ABT8X8D4_9HYPH</name>
<keyword evidence="3" id="KW-0808">Transferase</keyword>
<accession>A0ABT8X8D4</accession>
<dbReference type="PANTHER" id="PTHR34220">
    <property type="entry name" value="SENSOR HISTIDINE KINASE YPDA"/>
    <property type="match status" value="1"/>
</dbReference>
<feature type="transmembrane region" description="Helical" evidence="1">
    <location>
        <begin position="93"/>
        <end position="115"/>
    </location>
</feature>
<protein>
    <submittedName>
        <fullName evidence="3">Histidine kinase</fullName>
    </submittedName>
</protein>
<evidence type="ECO:0000256" key="1">
    <source>
        <dbReference type="SAM" id="Phobius"/>
    </source>
</evidence>
<dbReference type="InterPro" id="IPR050640">
    <property type="entry name" value="Bact_2-comp_sensor_kinase"/>
</dbReference>
<keyword evidence="4" id="KW-1185">Reference proteome</keyword>
<dbReference type="GO" id="GO:0016301">
    <property type="term" value="F:kinase activity"/>
    <property type="evidence" value="ECO:0007669"/>
    <property type="project" value="UniProtKB-KW"/>
</dbReference>
<evidence type="ECO:0000259" key="2">
    <source>
        <dbReference type="Pfam" id="PF06580"/>
    </source>
</evidence>
<dbReference type="EMBL" id="WHSC02000001">
    <property type="protein sequence ID" value="MDO6119555.1"/>
    <property type="molecule type" value="Genomic_DNA"/>
</dbReference>
<evidence type="ECO:0000313" key="4">
    <source>
        <dbReference type="Proteomes" id="UP001177080"/>
    </source>
</evidence>
<dbReference type="PANTHER" id="PTHR34220:SF7">
    <property type="entry name" value="SENSOR HISTIDINE KINASE YPDA"/>
    <property type="match status" value="1"/>
</dbReference>
<evidence type="ECO:0000313" key="3">
    <source>
        <dbReference type="EMBL" id="MDO6119555.1"/>
    </source>
</evidence>
<feature type="transmembrane region" description="Helical" evidence="1">
    <location>
        <begin position="135"/>
        <end position="159"/>
    </location>
</feature>
<reference evidence="3" key="1">
    <citation type="submission" date="2022-04" db="EMBL/GenBank/DDBJ databases">
        <title>Shinella lacus sp. nov., a novel member of the genus Shinella from water.</title>
        <authorList>
            <person name="Deng Y."/>
        </authorList>
    </citation>
    <scope>NUCLEOTIDE SEQUENCE</scope>
    <source>
        <strain evidence="3">JCM 31239</strain>
    </source>
</reference>
<keyword evidence="3" id="KW-0418">Kinase</keyword>
<dbReference type="Pfam" id="PF06580">
    <property type="entry name" value="His_kinase"/>
    <property type="match status" value="1"/>
</dbReference>
<dbReference type="Gene3D" id="3.30.565.10">
    <property type="entry name" value="Histidine kinase-like ATPase, C-terminal domain"/>
    <property type="match status" value="1"/>
</dbReference>
<sequence length="369" mass="40371">MASLAETGFGVVAQDDTGRNREKIERRKAVFRLAVAYWVAVFLSTSVLWAIAGTDPVESAPGKLASIAFALVLTTGMTMLLRRTLGWPLWQQVAVAFALSLAATPISAAVDHLIYIVCVYPQPAQFDIREFAFGMIFGMSLFFGWCCLYLVLCYSFALAEGERRMAALREEALSAQMRALAYQVNPHFLFNTLNAMAGLIEEGANAPARSMVLKLSGFLRKTLTLDPMQDIPLREELALQSDYLAVESTRFSDRMKVSFSVDEEASNVRVPPLILQPIFENAVKYGVGATRGPVEIALWAERLDDVLVVTVENDTLAAEAGEMPSGMGIGLRNVADRIATHFGGAATLSSGYIRPGRFAVRLTLPWQCA</sequence>
<keyword evidence="1" id="KW-0472">Membrane</keyword>
<dbReference type="SUPFAM" id="SSF55874">
    <property type="entry name" value="ATPase domain of HSP90 chaperone/DNA topoisomerase II/histidine kinase"/>
    <property type="match status" value="1"/>
</dbReference>
<dbReference type="InterPro" id="IPR010559">
    <property type="entry name" value="Sig_transdc_His_kin_internal"/>
</dbReference>
<organism evidence="3 4">
    <name type="scientific">Shinella curvata</name>
    <dbReference type="NCBI Taxonomy" id="1817964"/>
    <lineage>
        <taxon>Bacteria</taxon>
        <taxon>Pseudomonadati</taxon>
        <taxon>Pseudomonadota</taxon>
        <taxon>Alphaproteobacteria</taxon>
        <taxon>Hyphomicrobiales</taxon>
        <taxon>Rhizobiaceae</taxon>
        <taxon>Shinella</taxon>
    </lineage>
</organism>
<feature type="transmembrane region" description="Helical" evidence="1">
    <location>
        <begin position="29"/>
        <end position="52"/>
    </location>
</feature>
<dbReference type="InterPro" id="IPR036890">
    <property type="entry name" value="HATPase_C_sf"/>
</dbReference>
<comment type="caution">
    <text evidence="3">The sequence shown here is derived from an EMBL/GenBank/DDBJ whole genome shotgun (WGS) entry which is preliminary data.</text>
</comment>
<dbReference type="Proteomes" id="UP001177080">
    <property type="component" value="Unassembled WGS sequence"/>
</dbReference>
<proteinExistence type="predicted"/>
<dbReference type="RefSeq" id="WP_244759511.1">
    <property type="nucleotide sequence ID" value="NZ_JALJCJ010000001.1"/>
</dbReference>
<keyword evidence="1" id="KW-1133">Transmembrane helix</keyword>
<keyword evidence="1" id="KW-0812">Transmembrane</keyword>
<feature type="domain" description="Signal transduction histidine kinase internal region" evidence="2">
    <location>
        <begin position="175"/>
        <end position="254"/>
    </location>
</feature>